<dbReference type="EMBL" id="JAJDLA010000016">
    <property type="protein sequence ID" value="MCB8606315.1"/>
    <property type="molecule type" value="Genomic_DNA"/>
</dbReference>
<dbReference type="Proteomes" id="UP001198010">
    <property type="component" value="Unassembled WGS sequence"/>
</dbReference>
<evidence type="ECO:0000256" key="1">
    <source>
        <dbReference type="ARBA" id="ARBA00004141"/>
    </source>
</evidence>
<feature type="transmembrane region" description="Helical" evidence="5">
    <location>
        <begin position="324"/>
        <end position="343"/>
    </location>
</feature>
<keyword evidence="7" id="KW-0436">Ligase</keyword>
<dbReference type="PANTHER" id="PTHR37422">
    <property type="entry name" value="TEICHURONIC ACID BIOSYNTHESIS PROTEIN TUAE"/>
    <property type="match status" value="1"/>
</dbReference>
<sequence>MQSWIIKNSEMVLTVLISLMICTTRSSMALGNLIYSLIILMTLVTCWYRRHEISVPQSIRQYGWAYVGMLLCVLPSALISTDIAVTTKYFFNIWVWKVLVIVPILLCIKSSRKLYAILSVYFVYMGVDAVSAFAQYLQGYNVGLEGRAGGVINGSVMGLAMLLTLAFPLALIAAYDKRFPSYVRKSAVFSLFGMLLGMWGNQSRGSWLFNGINGILITLRYSFVNIRYMLVLLVAVVGIGYAFTSNPAYMVRFESTFNTTTNGSNLGRIYVWEADKHMIMDHPVTGVGPGLWQKTYREHYKLKQETQDLGHSHNNLLQIASESGILGLIGFLGFSFFIFCKSLIHYVKSRNPYDLSIMVGFISYLFLFGSIDYTWGNSSGIRIFWIVMGIMIQLKINENHKTI</sequence>
<gene>
    <name evidence="7" type="ORF">LJD63_08590</name>
</gene>
<evidence type="ECO:0000313" key="7">
    <source>
        <dbReference type="EMBL" id="MCB8606315.1"/>
    </source>
</evidence>
<feature type="transmembrane region" description="Helical" evidence="5">
    <location>
        <begin position="34"/>
        <end position="50"/>
    </location>
</feature>
<feature type="transmembrane region" description="Helical" evidence="5">
    <location>
        <begin position="156"/>
        <end position="175"/>
    </location>
</feature>
<feature type="transmembrane region" description="Helical" evidence="5">
    <location>
        <begin position="355"/>
        <end position="373"/>
    </location>
</feature>
<feature type="transmembrane region" description="Helical" evidence="5">
    <location>
        <begin position="89"/>
        <end position="108"/>
    </location>
</feature>
<dbReference type="GO" id="GO:0016020">
    <property type="term" value="C:membrane"/>
    <property type="evidence" value="ECO:0007669"/>
    <property type="project" value="UniProtKB-SubCell"/>
</dbReference>
<protein>
    <submittedName>
        <fullName evidence="7">O-antigen ligase family protein</fullName>
    </submittedName>
</protein>
<proteinExistence type="predicted"/>
<feature type="transmembrane region" description="Helical" evidence="5">
    <location>
        <begin position="182"/>
        <end position="200"/>
    </location>
</feature>
<evidence type="ECO:0000256" key="3">
    <source>
        <dbReference type="ARBA" id="ARBA00022989"/>
    </source>
</evidence>
<feature type="transmembrane region" description="Helical" evidence="5">
    <location>
        <begin position="230"/>
        <end position="249"/>
    </location>
</feature>
<keyword evidence="2 5" id="KW-0812">Transmembrane</keyword>
<evidence type="ECO:0000256" key="4">
    <source>
        <dbReference type="ARBA" id="ARBA00023136"/>
    </source>
</evidence>
<accession>A0AB35HC57</accession>
<feature type="transmembrane region" description="Helical" evidence="5">
    <location>
        <begin position="62"/>
        <end position="83"/>
    </location>
</feature>
<keyword evidence="3 5" id="KW-1133">Transmembrane helix</keyword>
<dbReference type="AlphaFoldDB" id="A0AB35HC57"/>
<comment type="caution">
    <text evidence="7">The sequence shown here is derived from an EMBL/GenBank/DDBJ whole genome shotgun (WGS) entry which is preliminary data.</text>
</comment>
<dbReference type="PANTHER" id="PTHR37422:SF13">
    <property type="entry name" value="LIPOPOLYSACCHARIDE BIOSYNTHESIS PROTEIN PA4999-RELATED"/>
    <property type="match status" value="1"/>
</dbReference>
<feature type="transmembrane region" description="Helical" evidence="5">
    <location>
        <begin position="115"/>
        <end position="136"/>
    </location>
</feature>
<dbReference type="RefSeq" id="WP_227283708.1">
    <property type="nucleotide sequence ID" value="NZ_JAJDLA010000016.1"/>
</dbReference>
<evidence type="ECO:0000256" key="2">
    <source>
        <dbReference type="ARBA" id="ARBA00022692"/>
    </source>
</evidence>
<dbReference type="Pfam" id="PF04932">
    <property type="entry name" value="Wzy_C"/>
    <property type="match status" value="1"/>
</dbReference>
<dbReference type="GO" id="GO:0016874">
    <property type="term" value="F:ligase activity"/>
    <property type="evidence" value="ECO:0007669"/>
    <property type="project" value="UniProtKB-KW"/>
</dbReference>
<dbReference type="InterPro" id="IPR007016">
    <property type="entry name" value="O-antigen_ligase-rel_domated"/>
</dbReference>
<keyword evidence="4 5" id="KW-0472">Membrane</keyword>
<dbReference type="InterPro" id="IPR051533">
    <property type="entry name" value="WaaL-like"/>
</dbReference>
<evidence type="ECO:0000256" key="5">
    <source>
        <dbReference type="SAM" id="Phobius"/>
    </source>
</evidence>
<evidence type="ECO:0000313" key="8">
    <source>
        <dbReference type="Proteomes" id="UP001198010"/>
    </source>
</evidence>
<comment type="subcellular location">
    <subcellularLocation>
        <location evidence="1">Membrane</location>
        <topology evidence="1">Multi-pass membrane protein</topology>
    </subcellularLocation>
</comment>
<name>A0AB35HC57_9FIRM</name>
<evidence type="ECO:0000259" key="6">
    <source>
        <dbReference type="Pfam" id="PF04932"/>
    </source>
</evidence>
<feature type="domain" description="O-antigen ligase-related" evidence="6">
    <location>
        <begin position="190"/>
        <end position="332"/>
    </location>
</feature>
<organism evidence="7 8">
    <name type="scientific">Veillonella nakazawae</name>
    <dbReference type="NCBI Taxonomy" id="2682456"/>
    <lineage>
        <taxon>Bacteria</taxon>
        <taxon>Bacillati</taxon>
        <taxon>Bacillota</taxon>
        <taxon>Negativicutes</taxon>
        <taxon>Veillonellales</taxon>
        <taxon>Veillonellaceae</taxon>
        <taxon>Veillonella</taxon>
    </lineage>
</organism>
<reference evidence="7" key="1">
    <citation type="submission" date="2021-10" db="EMBL/GenBank/DDBJ databases">
        <title>Collection of gut derived symbiotic bacterial strains cultured from healthy donors.</title>
        <authorList>
            <person name="Lin H."/>
            <person name="Littmann E."/>
            <person name="Kohout C."/>
            <person name="Pamer E.G."/>
        </authorList>
    </citation>
    <scope>NUCLEOTIDE SEQUENCE</scope>
    <source>
        <strain evidence="7">DFI.4.35</strain>
    </source>
</reference>